<reference evidence="2 3" key="1">
    <citation type="submission" date="2018-11" db="EMBL/GenBank/DDBJ databases">
        <title>Sequencing the genomes of 1000 actinobacteria strains.</title>
        <authorList>
            <person name="Klenk H.-P."/>
        </authorList>
    </citation>
    <scope>NUCLEOTIDE SEQUENCE [LARGE SCALE GENOMIC DNA]</scope>
    <source>
        <strain evidence="2 3">DSM 44781</strain>
    </source>
</reference>
<sequence length="142" mass="15245">MVEEVVAALGDRTDLIDFVRKLAEPAERTDANVPIRESRERIAHIKEKAEAQGTTVTAVITTGVADFLAGTLPVPKPVRARPGTSQADGMLNVRPDAELIVRLKEHCAQAPESWLRPAAVYAAILDRFDPPAPADADAAEQG</sequence>
<proteinExistence type="predicted"/>
<dbReference type="AlphaFoldDB" id="A0A3N4RG40"/>
<name>A0A3N4RG40_9ACTN</name>
<gene>
    <name evidence="1" type="ORF">EDD38_7379</name>
    <name evidence="2" type="ORF">EDD38_7512</name>
</gene>
<protein>
    <submittedName>
        <fullName evidence="2">Uncharacterized protein</fullName>
    </submittedName>
</protein>
<organism evidence="2 3">
    <name type="scientific">Kitasatospora cineracea</name>
    <dbReference type="NCBI Taxonomy" id="88074"/>
    <lineage>
        <taxon>Bacteria</taxon>
        <taxon>Bacillati</taxon>
        <taxon>Actinomycetota</taxon>
        <taxon>Actinomycetes</taxon>
        <taxon>Kitasatosporales</taxon>
        <taxon>Streptomycetaceae</taxon>
        <taxon>Kitasatospora</taxon>
    </lineage>
</organism>
<accession>A0A3N4RG40</accession>
<dbReference type="EMBL" id="RKQG01000004">
    <property type="protein sequence ID" value="RPE27367.1"/>
    <property type="molecule type" value="Genomic_DNA"/>
</dbReference>
<comment type="caution">
    <text evidence="2">The sequence shown here is derived from an EMBL/GenBank/DDBJ whole genome shotgun (WGS) entry which is preliminary data.</text>
</comment>
<evidence type="ECO:0000313" key="2">
    <source>
        <dbReference type="EMBL" id="RPE27367.1"/>
    </source>
</evidence>
<evidence type="ECO:0000313" key="1">
    <source>
        <dbReference type="EMBL" id="RPE27235.1"/>
    </source>
</evidence>
<dbReference type="Proteomes" id="UP000266906">
    <property type="component" value="Unassembled WGS sequence"/>
</dbReference>
<keyword evidence="3" id="KW-1185">Reference proteome</keyword>
<evidence type="ECO:0000313" key="3">
    <source>
        <dbReference type="Proteomes" id="UP000266906"/>
    </source>
</evidence>
<dbReference type="EMBL" id="RKQG01000004">
    <property type="protein sequence ID" value="RPE27235.1"/>
    <property type="molecule type" value="Genomic_DNA"/>
</dbReference>